<keyword evidence="1" id="KW-1133">Transmembrane helix</keyword>
<name>A0ABV6TDY1_9ACTN</name>
<gene>
    <name evidence="2" type="ORF">ACFH04_09910</name>
</gene>
<organism evidence="2 3">
    <name type="scientific">Streptomyces noboritoensis</name>
    <dbReference type="NCBI Taxonomy" id="67337"/>
    <lineage>
        <taxon>Bacteria</taxon>
        <taxon>Bacillati</taxon>
        <taxon>Actinomycetota</taxon>
        <taxon>Actinomycetes</taxon>
        <taxon>Kitasatosporales</taxon>
        <taxon>Streptomycetaceae</taxon>
        <taxon>Streptomyces</taxon>
    </lineage>
</organism>
<comment type="caution">
    <text evidence="2">The sequence shown here is derived from an EMBL/GenBank/DDBJ whole genome shotgun (WGS) entry which is preliminary data.</text>
</comment>
<dbReference type="EMBL" id="JBHMQV010000009">
    <property type="protein sequence ID" value="MFC0844023.1"/>
    <property type="molecule type" value="Genomic_DNA"/>
</dbReference>
<evidence type="ECO:0000256" key="1">
    <source>
        <dbReference type="SAM" id="Phobius"/>
    </source>
</evidence>
<evidence type="ECO:0000313" key="2">
    <source>
        <dbReference type="EMBL" id="MFC0844023.1"/>
    </source>
</evidence>
<proteinExistence type="predicted"/>
<dbReference type="RefSeq" id="WP_394317961.1">
    <property type="nucleotide sequence ID" value="NZ_JBHMQV010000009.1"/>
</dbReference>
<feature type="transmembrane region" description="Helical" evidence="1">
    <location>
        <begin position="132"/>
        <end position="150"/>
    </location>
</feature>
<reference evidence="2 3" key="1">
    <citation type="submission" date="2024-09" db="EMBL/GenBank/DDBJ databases">
        <authorList>
            <person name="Sun Q."/>
            <person name="Mori K."/>
        </authorList>
    </citation>
    <scope>NUCLEOTIDE SEQUENCE [LARGE SCALE GENOMIC DNA]</scope>
    <source>
        <strain evidence="2 3">JCM 4557</strain>
    </source>
</reference>
<protein>
    <recommendedName>
        <fullName evidence="4">DUF2937 family protein</fullName>
    </recommendedName>
</protein>
<keyword evidence="1" id="KW-0472">Membrane</keyword>
<sequence>MAWEMAEGPWGSAANAALAAGAAAFVGAVALVVQEWLARHSAYVRRKRGIEEATAYLAFLGQWFSTYEGLSQGADTGRAREAVAGSLDTTLREIEALLDETRRGVRAPIGERFKRALLLYELRSTGARVVRVVYYVNGGLWLGMAFGDAIDSSMSADHRFSQSLGWAVWGVLTTAALGLWAARLERGRRVDPAGR</sequence>
<accession>A0ABV6TDY1</accession>
<keyword evidence="1" id="KW-0812">Transmembrane</keyword>
<dbReference type="Proteomes" id="UP001589887">
    <property type="component" value="Unassembled WGS sequence"/>
</dbReference>
<keyword evidence="3" id="KW-1185">Reference proteome</keyword>
<evidence type="ECO:0008006" key="4">
    <source>
        <dbReference type="Google" id="ProtNLM"/>
    </source>
</evidence>
<feature type="transmembrane region" description="Helical" evidence="1">
    <location>
        <begin position="12"/>
        <end position="38"/>
    </location>
</feature>
<feature type="transmembrane region" description="Helical" evidence="1">
    <location>
        <begin position="162"/>
        <end position="182"/>
    </location>
</feature>
<evidence type="ECO:0000313" key="3">
    <source>
        <dbReference type="Proteomes" id="UP001589887"/>
    </source>
</evidence>